<feature type="compositionally biased region" description="Basic and acidic residues" evidence="1">
    <location>
        <begin position="170"/>
        <end position="191"/>
    </location>
</feature>
<accession>A0A4Z2EYL9</accession>
<organism evidence="2 3">
    <name type="scientific">Liparis tanakae</name>
    <name type="common">Tanaka's snailfish</name>
    <dbReference type="NCBI Taxonomy" id="230148"/>
    <lineage>
        <taxon>Eukaryota</taxon>
        <taxon>Metazoa</taxon>
        <taxon>Chordata</taxon>
        <taxon>Craniata</taxon>
        <taxon>Vertebrata</taxon>
        <taxon>Euteleostomi</taxon>
        <taxon>Actinopterygii</taxon>
        <taxon>Neopterygii</taxon>
        <taxon>Teleostei</taxon>
        <taxon>Neoteleostei</taxon>
        <taxon>Acanthomorphata</taxon>
        <taxon>Eupercaria</taxon>
        <taxon>Perciformes</taxon>
        <taxon>Cottioidei</taxon>
        <taxon>Cottales</taxon>
        <taxon>Liparidae</taxon>
        <taxon>Liparis</taxon>
    </lineage>
</organism>
<reference evidence="2 3" key="1">
    <citation type="submission" date="2019-03" db="EMBL/GenBank/DDBJ databases">
        <title>First draft genome of Liparis tanakae, snailfish: a comprehensive survey of snailfish specific genes.</title>
        <authorList>
            <person name="Kim W."/>
            <person name="Song I."/>
            <person name="Jeong J.-H."/>
            <person name="Kim D."/>
            <person name="Kim S."/>
            <person name="Ryu S."/>
            <person name="Song J.Y."/>
            <person name="Lee S.K."/>
        </authorList>
    </citation>
    <scope>NUCLEOTIDE SEQUENCE [LARGE SCALE GENOMIC DNA]</scope>
    <source>
        <tissue evidence="2">Muscle</tissue>
    </source>
</reference>
<feature type="region of interest" description="Disordered" evidence="1">
    <location>
        <begin position="166"/>
        <end position="201"/>
    </location>
</feature>
<name>A0A4Z2EYL9_9TELE</name>
<protein>
    <submittedName>
        <fullName evidence="2">Uncharacterized protein</fullName>
    </submittedName>
</protein>
<evidence type="ECO:0000313" key="2">
    <source>
        <dbReference type="EMBL" id="TNN33631.1"/>
    </source>
</evidence>
<dbReference type="EMBL" id="SRLO01002178">
    <property type="protein sequence ID" value="TNN33631.1"/>
    <property type="molecule type" value="Genomic_DNA"/>
</dbReference>
<dbReference type="AlphaFoldDB" id="A0A4Z2EYL9"/>
<comment type="caution">
    <text evidence="2">The sequence shown here is derived from an EMBL/GenBank/DDBJ whole genome shotgun (WGS) entry which is preliminary data.</text>
</comment>
<proteinExistence type="predicted"/>
<gene>
    <name evidence="2" type="ORF">EYF80_056211</name>
</gene>
<feature type="compositionally biased region" description="Basic residues" evidence="1">
    <location>
        <begin position="192"/>
        <end position="201"/>
    </location>
</feature>
<dbReference type="Proteomes" id="UP000314294">
    <property type="component" value="Unassembled WGS sequence"/>
</dbReference>
<keyword evidence="3" id="KW-1185">Reference proteome</keyword>
<evidence type="ECO:0000256" key="1">
    <source>
        <dbReference type="SAM" id="MobiDB-lite"/>
    </source>
</evidence>
<sequence>MDLSFDVPQAPLYLYPYTRTEAYLSSAELWWEEEARSEVKGHPPPENYTDRLEVNCRLLEPARCRGHAHLRLVAEATPTRGSLPRPRPPAARCRGHAHPRLVAEATPTCGSLPRPRPPAARCRGHAHLRLVADDTPTCGSLPRPRPPAARCRGHAHLRLVADDTPTCGSHAEEAGGHVTDAGHHLKPGIKEGRRKQAVREE</sequence>
<evidence type="ECO:0000313" key="3">
    <source>
        <dbReference type="Proteomes" id="UP000314294"/>
    </source>
</evidence>